<feature type="compositionally biased region" description="Basic and acidic residues" evidence="1">
    <location>
        <begin position="1"/>
        <end position="11"/>
    </location>
</feature>
<name>A0A5J9TJQ6_9POAL</name>
<dbReference type="AlphaFoldDB" id="A0A5J9TJQ6"/>
<feature type="region of interest" description="Disordered" evidence="1">
    <location>
        <begin position="1"/>
        <end position="104"/>
    </location>
</feature>
<proteinExistence type="predicted"/>
<reference evidence="2 3" key="1">
    <citation type="journal article" date="2019" name="Sci. Rep.">
        <title>A high-quality genome of Eragrostis curvula grass provides insights into Poaceae evolution and supports new strategies to enhance forage quality.</title>
        <authorList>
            <person name="Carballo J."/>
            <person name="Santos B.A.C.M."/>
            <person name="Zappacosta D."/>
            <person name="Garbus I."/>
            <person name="Selva J.P."/>
            <person name="Gallo C.A."/>
            <person name="Diaz A."/>
            <person name="Albertini E."/>
            <person name="Caccamo M."/>
            <person name="Echenique V."/>
        </authorList>
    </citation>
    <scope>NUCLEOTIDE SEQUENCE [LARGE SCALE GENOMIC DNA]</scope>
    <source>
        <strain evidence="3">cv. Victoria</strain>
        <tissue evidence="2">Leaf</tissue>
    </source>
</reference>
<comment type="caution">
    <text evidence="2">The sequence shown here is derived from an EMBL/GenBank/DDBJ whole genome shotgun (WGS) entry which is preliminary data.</text>
</comment>
<accession>A0A5J9TJQ6</accession>
<sequence>MVLRVFEEILQRRRRRPSPTPTRNSSSTSPECHFSPTSPSAVIHLDDDDHPPTPPRRQNVPCQSPPRRVEATGPKCTPPRPLQRARDITELPSPATAAHRPLSG</sequence>
<feature type="compositionally biased region" description="Low complexity" evidence="1">
    <location>
        <begin position="21"/>
        <end position="30"/>
    </location>
</feature>
<evidence type="ECO:0000313" key="2">
    <source>
        <dbReference type="EMBL" id="TVU10891.1"/>
    </source>
</evidence>
<gene>
    <name evidence="2" type="ORF">EJB05_44446</name>
</gene>
<organism evidence="2 3">
    <name type="scientific">Eragrostis curvula</name>
    <name type="common">weeping love grass</name>
    <dbReference type="NCBI Taxonomy" id="38414"/>
    <lineage>
        <taxon>Eukaryota</taxon>
        <taxon>Viridiplantae</taxon>
        <taxon>Streptophyta</taxon>
        <taxon>Embryophyta</taxon>
        <taxon>Tracheophyta</taxon>
        <taxon>Spermatophyta</taxon>
        <taxon>Magnoliopsida</taxon>
        <taxon>Liliopsida</taxon>
        <taxon>Poales</taxon>
        <taxon>Poaceae</taxon>
        <taxon>PACMAD clade</taxon>
        <taxon>Chloridoideae</taxon>
        <taxon>Eragrostideae</taxon>
        <taxon>Eragrostidinae</taxon>
        <taxon>Eragrostis</taxon>
    </lineage>
</organism>
<dbReference type="Proteomes" id="UP000324897">
    <property type="component" value="Chromosome 3"/>
</dbReference>
<evidence type="ECO:0000313" key="3">
    <source>
        <dbReference type="Proteomes" id="UP000324897"/>
    </source>
</evidence>
<dbReference type="EMBL" id="RWGY01000039">
    <property type="protein sequence ID" value="TVU10891.1"/>
    <property type="molecule type" value="Genomic_DNA"/>
</dbReference>
<dbReference type="Gramene" id="TVU10891">
    <property type="protein sequence ID" value="TVU10891"/>
    <property type="gene ID" value="EJB05_44446"/>
</dbReference>
<protein>
    <submittedName>
        <fullName evidence="2">Uncharacterized protein</fullName>
    </submittedName>
</protein>
<evidence type="ECO:0000256" key="1">
    <source>
        <dbReference type="SAM" id="MobiDB-lite"/>
    </source>
</evidence>
<keyword evidence="3" id="KW-1185">Reference proteome</keyword>